<dbReference type="SMART" id="SM00322">
    <property type="entry name" value="KH"/>
    <property type="match status" value="7"/>
</dbReference>
<feature type="compositionally biased region" description="Low complexity" evidence="4">
    <location>
        <begin position="119"/>
        <end position="140"/>
    </location>
</feature>
<feature type="compositionally biased region" description="Basic and acidic residues" evidence="4">
    <location>
        <begin position="885"/>
        <end position="914"/>
    </location>
</feature>
<evidence type="ECO:0000256" key="1">
    <source>
        <dbReference type="ARBA" id="ARBA00022737"/>
    </source>
</evidence>
<dbReference type="OrthoDB" id="10027144at2759"/>
<dbReference type="GO" id="GO:0003723">
    <property type="term" value="F:RNA binding"/>
    <property type="evidence" value="ECO:0007669"/>
    <property type="project" value="UniProtKB-UniRule"/>
</dbReference>
<dbReference type="SUPFAM" id="SSF54791">
    <property type="entry name" value="Eukaryotic type KH-domain (KH-domain type I)"/>
    <property type="match status" value="6"/>
</dbReference>
<feature type="region of interest" description="Disordered" evidence="4">
    <location>
        <begin position="21"/>
        <end position="158"/>
    </location>
</feature>
<dbReference type="Gene3D" id="3.30.1370.10">
    <property type="entry name" value="K Homology domain, type 1"/>
    <property type="match status" value="6"/>
</dbReference>
<feature type="domain" description="K Homology" evidence="5">
    <location>
        <begin position="793"/>
        <end position="880"/>
    </location>
</feature>
<dbReference type="AlphaFoldDB" id="A0A1X2HSE0"/>
<dbReference type="InParanoid" id="A0A1X2HSE0"/>
<evidence type="ECO:0000256" key="4">
    <source>
        <dbReference type="SAM" id="MobiDB-lite"/>
    </source>
</evidence>
<feature type="domain" description="K Homology" evidence="5">
    <location>
        <begin position="392"/>
        <end position="460"/>
    </location>
</feature>
<feature type="compositionally biased region" description="Low complexity" evidence="4">
    <location>
        <begin position="832"/>
        <end position="843"/>
    </location>
</feature>
<dbReference type="InterPro" id="IPR004088">
    <property type="entry name" value="KH_dom_type_1"/>
</dbReference>
<dbReference type="PROSITE" id="PS50084">
    <property type="entry name" value="KH_TYPE_1"/>
    <property type="match status" value="5"/>
</dbReference>
<gene>
    <name evidence="6" type="ORF">BCR43DRAFT_481564</name>
</gene>
<name>A0A1X2HSE0_SYNRA</name>
<dbReference type="Pfam" id="PF00013">
    <property type="entry name" value="KH_1"/>
    <property type="match status" value="5"/>
</dbReference>
<dbReference type="EMBL" id="MCGN01000001">
    <property type="protein sequence ID" value="ORZ02451.1"/>
    <property type="molecule type" value="Genomic_DNA"/>
</dbReference>
<dbReference type="InterPro" id="IPR057778">
    <property type="entry name" value="KH_Vigilin_N"/>
</dbReference>
<sequence>MDPTDSQPALTPSAQLARLHALASNHAQNSNNSNSNNNGSNALEVPAVDEPTVPSPEDPVVVDNAAFAEPIIAGDGPMPVSQAHALPAKEKKRKEKLDLSSESAFPSLSGAGNAPRPPALSAWSASSAAKVKANAPAPASGRHSPHQQRKQPASAGPSVTDVLELPANQQIANQPNKPLGFKGNADVIQQVMQKSSTNIIASTNRSGTTTFLIQGASADVARAKRELLAGLVVKRTVEITVPSSTRRFIIGTQGKTLKQIEAKSNVRVNFPPRSAGEEEYKEGQEDEPVAVTLVGDAAGIAIAKADIDKIVGEKAAKLTVKVTDIDHRFYLHVAGPKSQTLQAIEQQTNVKIQMPPLVGPEASGPIALVGDKEKIEVAKSALIERYEELKKAYRTIAFAVPKRQHKYILGKDGVTLREIFEESGCTIELPEEDETTENITVRGPDDKLIPGLQLAMEKARAVYVNVLELTELHGSAPDRVQHARAMLKFLVSKGSFASFETEHGVQTIVPTLVPTAKSVPVEFVSRDEKDMINAYKEAYEACLGLVPDLVGFANVEAYLHRHLAIRHAKALQRIKARHHVEIFFPDEKEDGEVSSVTIVYDPKDVSAEDKLAAAKEALAGAAADIEKLAAESSDFVSKTIPCASTYHAQIAGPNDTTLNALVGSETAVTVRFHGEEVNVRGPDDEVTKAVRAIQGLVAAIKEGDYVESYTIEFMIPSAYSAHVIGKAGANINKLKEELGVKVDISDPSAPSEDGFKSTKKSKNQQVKVVIQGIKANVQAAQDRISALVATLADQVTVTIHVPRAFHRYLIGPNGRYVRKLEDKYNVYIKFSKSSTASSSSSSTENGGASPEPSPSGDAITIRGRKKDANSAKEELVELYEYEKEEQEKRSRREAQHQQHQQRMNEKNSKKSNKE</sequence>
<evidence type="ECO:0000256" key="2">
    <source>
        <dbReference type="ARBA" id="ARBA00022884"/>
    </source>
</evidence>
<feature type="domain" description="K Homology" evidence="5">
    <location>
        <begin position="316"/>
        <end position="387"/>
    </location>
</feature>
<proteinExistence type="predicted"/>
<dbReference type="CDD" id="cd22408">
    <property type="entry name" value="KH-I_Vigilin_rpt4"/>
    <property type="match status" value="1"/>
</dbReference>
<evidence type="ECO:0000259" key="5">
    <source>
        <dbReference type="SMART" id="SM00322"/>
    </source>
</evidence>
<feature type="domain" description="K Homology" evidence="5">
    <location>
        <begin position="157"/>
        <end position="232"/>
    </location>
</feature>
<feature type="compositionally biased region" description="Low complexity" evidence="4">
    <location>
        <begin position="23"/>
        <end position="42"/>
    </location>
</feature>
<keyword evidence="1" id="KW-0677">Repeat</keyword>
<evidence type="ECO:0000313" key="7">
    <source>
        <dbReference type="Proteomes" id="UP000242180"/>
    </source>
</evidence>
<dbReference type="PANTHER" id="PTHR10288">
    <property type="entry name" value="KH DOMAIN CONTAINING RNA BINDING PROTEIN"/>
    <property type="match status" value="1"/>
</dbReference>
<dbReference type="FunCoup" id="A0A1X2HSE0">
    <property type="interactions" value="253"/>
</dbReference>
<dbReference type="InterPro" id="IPR004087">
    <property type="entry name" value="KH_dom"/>
</dbReference>
<feature type="region of interest" description="Disordered" evidence="4">
    <location>
        <begin position="832"/>
        <end position="870"/>
    </location>
</feature>
<reference evidence="6 7" key="1">
    <citation type="submission" date="2016-07" db="EMBL/GenBank/DDBJ databases">
        <title>Pervasive Adenine N6-methylation of Active Genes in Fungi.</title>
        <authorList>
            <consortium name="DOE Joint Genome Institute"/>
            <person name="Mondo S.J."/>
            <person name="Dannebaum R.O."/>
            <person name="Kuo R.C."/>
            <person name="Labutti K."/>
            <person name="Haridas S."/>
            <person name="Kuo A."/>
            <person name="Salamov A."/>
            <person name="Ahrendt S.R."/>
            <person name="Lipzen A."/>
            <person name="Sullivan W."/>
            <person name="Andreopoulos W.B."/>
            <person name="Clum A."/>
            <person name="Lindquist E."/>
            <person name="Daum C."/>
            <person name="Ramamoorthy G.K."/>
            <person name="Gryganskyi A."/>
            <person name="Culley D."/>
            <person name="Magnuson J.K."/>
            <person name="James T.Y."/>
            <person name="O'Malley M.A."/>
            <person name="Stajich J.E."/>
            <person name="Spatafora J.W."/>
            <person name="Visel A."/>
            <person name="Grigoriev I.V."/>
        </authorList>
    </citation>
    <scope>NUCLEOTIDE SEQUENCE [LARGE SCALE GENOMIC DNA]</scope>
    <source>
        <strain evidence="6 7">NRRL 2496</strain>
    </source>
</reference>
<feature type="domain" description="K Homology" evidence="5">
    <location>
        <begin position="634"/>
        <end position="698"/>
    </location>
</feature>
<dbReference type="Pfam" id="PF24668">
    <property type="entry name" value="KH_Vigilin"/>
    <property type="match status" value="1"/>
</dbReference>
<evidence type="ECO:0000313" key="6">
    <source>
        <dbReference type="EMBL" id="ORZ02451.1"/>
    </source>
</evidence>
<evidence type="ECO:0000256" key="3">
    <source>
        <dbReference type="PROSITE-ProRule" id="PRU00117"/>
    </source>
</evidence>
<feature type="region of interest" description="Disordered" evidence="4">
    <location>
        <begin position="882"/>
        <end position="914"/>
    </location>
</feature>
<dbReference type="Proteomes" id="UP000242180">
    <property type="component" value="Unassembled WGS sequence"/>
</dbReference>
<comment type="caution">
    <text evidence="6">The sequence shown here is derived from an EMBL/GenBank/DDBJ whole genome shotgun (WGS) entry which is preliminary data.</text>
</comment>
<keyword evidence="7" id="KW-1185">Reference proteome</keyword>
<feature type="domain" description="K Homology" evidence="5">
    <location>
        <begin position="707"/>
        <end position="789"/>
    </location>
</feature>
<dbReference type="STRING" id="13706.A0A1X2HSE0"/>
<protein>
    <recommendedName>
        <fullName evidence="5">K Homology domain-containing protein</fullName>
    </recommendedName>
</protein>
<accession>A0A1X2HSE0</accession>
<feature type="domain" description="K Homology" evidence="5">
    <location>
        <begin position="233"/>
        <end position="312"/>
    </location>
</feature>
<organism evidence="6 7">
    <name type="scientific">Syncephalastrum racemosum</name>
    <name type="common">Filamentous fungus</name>
    <dbReference type="NCBI Taxonomy" id="13706"/>
    <lineage>
        <taxon>Eukaryota</taxon>
        <taxon>Fungi</taxon>
        <taxon>Fungi incertae sedis</taxon>
        <taxon>Mucoromycota</taxon>
        <taxon>Mucoromycotina</taxon>
        <taxon>Mucoromycetes</taxon>
        <taxon>Mucorales</taxon>
        <taxon>Syncephalastraceae</taxon>
        <taxon>Syncephalastrum</taxon>
    </lineage>
</organism>
<dbReference type="OMA" id="HIPSEAH"/>
<dbReference type="InterPro" id="IPR036612">
    <property type="entry name" value="KH_dom_type_1_sf"/>
</dbReference>
<keyword evidence="2 3" id="KW-0694">RNA-binding</keyword>